<proteinExistence type="predicted"/>
<dbReference type="PROSITE" id="PS00197">
    <property type="entry name" value="2FE2S_FER_1"/>
    <property type="match status" value="1"/>
</dbReference>
<keyword evidence="2" id="KW-0001">2Fe-2S</keyword>
<dbReference type="Gene3D" id="3.40.50.80">
    <property type="entry name" value="Nucleotide-binding domain of ferredoxin-NADP reductase (FNR) module"/>
    <property type="match status" value="1"/>
</dbReference>
<dbReference type="PROSITE" id="PS51085">
    <property type="entry name" value="2FE2S_FER_2"/>
    <property type="match status" value="1"/>
</dbReference>
<evidence type="ECO:0000313" key="7">
    <source>
        <dbReference type="Proteomes" id="UP000626210"/>
    </source>
</evidence>
<gene>
    <name evidence="6" type="ORF">GCM10007320_51420</name>
</gene>
<dbReference type="PANTHER" id="PTHR47354">
    <property type="entry name" value="NADH OXIDOREDUCTASE HCR"/>
    <property type="match status" value="1"/>
</dbReference>
<keyword evidence="7" id="KW-1185">Reference proteome</keyword>
<dbReference type="PRINTS" id="PR00371">
    <property type="entry name" value="FPNCR"/>
</dbReference>
<keyword evidence="2" id="KW-0479">Metal-binding</keyword>
<dbReference type="InterPro" id="IPR050415">
    <property type="entry name" value="MRET"/>
</dbReference>
<dbReference type="Gene3D" id="2.40.30.10">
    <property type="entry name" value="Translation factors"/>
    <property type="match status" value="1"/>
</dbReference>
<evidence type="ECO:0000256" key="1">
    <source>
        <dbReference type="ARBA" id="ARBA00001974"/>
    </source>
</evidence>
<feature type="domain" description="2Fe-2S ferredoxin-type" evidence="4">
    <location>
        <begin position="3"/>
        <end position="92"/>
    </location>
</feature>
<evidence type="ECO:0000313" key="6">
    <source>
        <dbReference type="EMBL" id="GHC97010.1"/>
    </source>
</evidence>
<reference evidence="7" key="1">
    <citation type="journal article" date="2019" name="Int. J. Syst. Evol. Microbiol.">
        <title>The Global Catalogue of Microorganisms (GCM) 10K type strain sequencing project: providing services to taxonomists for standard genome sequencing and annotation.</title>
        <authorList>
            <consortium name="The Broad Institute Genomics Platform"/>
            <consortium name="The Broad Institute Genome Sequencing Center for Infectious Disease"/>
            <person name="Wu L."/>
            <person name="Ma J."/>
        </authorList>
    </citation>
    <scope>NUCLEOTIDE SEQUENCE [LARGE SCALE GENOMIC DNA]</scope>
    <source>
        <strain evidence="7">KCTC 23314</strain>
    </source>
</reference>
<comment type="cofactor">
    <cofactor evidence="3">
        <name>[2Fe-2S] cluster</name>
        <dbReference type="ChEBI" id="CHEBI:190135"/>
    </cofactor>
</comment>
<keyword evidence="2" id="KW-0408">Iron</keyword>
<name>A0ABQ3G8F1_9BURK</name>
<dbReference type="Pfam" id="PF00175">
    <property type="entry name" value="NAD_binding_1"/>
    <property type="match status" value="1"/>
</dbReference>
<dbReference type="InterPro" id="IPR017927">
    <property type="entry name" value="FAD-bd_FR_type"/>
</dbReference>
<dbReference type="InterPro" id="IPR001433">
    <property type="entry name" value="OxRdtase_FAD/NAD-bd"/>
</dbReference>
<protein>
    <submittedName>
        <fullName evidence="6">CDP-6-deoxy-delta-3,4-glucoseen reductase</fullName>
    </submittedName>
</protein>
<dbReference type="SUPFAM" id="SSF52343">
    <property type="entry name" value="Ferredoxin reductase-like, C-terminal NADP-linked domain"/>
    <property type="match status" value="1"/>
</dbReference>
<evidence type="ECO:0000256" key="3">
    <source>
        <dbReference type="ARBA" id="ARBA00034078"/>
    </source>
</evidence>
<comment type="cofactor">
    <cofactor evidence="1">
        <name>FAD</name>
        <dbReference type="ChEBI" id="CHEBI:57692"/>
    </cofactor>
</comment>
<dbReference type="InterPro" id="IPR017938">
    <property type="entry name" value="Riboflavin_synthase-like_b-brl"/>
</dbReference>
<organism evidence="6 7">
    <name type="scientific">Pseudorhodoferax aquiterrae</name>
    <dbReference type="NCBI Taxonomy" id="747304"/>
    <lineage>
        <taxon>Bacteria</taxon>
        <taxon>Pseudomonadati</taxon>
        <taxon>Pseudomonadota</taxon>
        <taxon>Betaproteobacteria</taxon>
        <taxon>Burkholderiales</taxon>
        <taxon>Comamonadaceae</taxon>
    </lineage>
</organism>
<dbReference type="CDD" id="cd00207">
    <property type="entry name" value="fer2"/>
    <property type="match status" value="1"/>
</dbReference>
<dbReference type="Pfam" id="PF00970">
    <property type="entry name" value="FAD_binding_6"/>
    <property type="match status" value="1"/>
</dbReference>
<dbReference type="InterPro" id="IPR001709">
    <property type="entry name" value="Flavoprot_Pyr_Nucl_cyt_Rdtase"/>
</dbReference>
<dbReference type="Gene3D" id="3.10.20.30">
    <property type="match status" value="1"/>
</dbReference>
<dbReference type="InterPro" id="IPR039261">
    <property type="entry name" value="FNR_nucleotide-bd"/>
</dbReference>
<accession>A0ABQ3G8F1</accession>
<keyword evidence="2" id="KW-0411">Iron-sulfur</keyword>
<dbReference type="SUPFAM" id="SSF63380">
    <property type="entry name" value="Riboflavin synthase domain-like"/>
    <property type="match status" value="1"/>
</dbReference>
<dbReference type="PROSITE" id="PS51384">
    <property type="entry name" value="FAD_FR"/>
    <property type="match status" value="1"/>
</dbReference>
<dbReference type="EMBL" id="BMYK01000023">
    <property type="protein sequence ID" value="GHC97010.1"/>
    <property type="molecule type" value="Genomic_DNA"/>
</dbReference>
<dbReference type="PRINTS" id="PR00410">
    <property type="entry name" value="PHEHYDRXLASE"/>
</dbReference>
<dbReference type="InterPro" id="IPR008333">
    <property type="entry name" value="Cbr1-like_FAD-bd_dom"/>
</dbReference>
<dbReference type="Pfam" id="PF00111">
    <property type="entry name" value="Fer2"/>
    <property type="match status" value="1"/>
</dbReference>
<evidence type="ECO:0000259" key="4">
    <source>
        <dbReference type="PROSITE" id="PS51085"/>
    </source>
</evidence>
<comment type="caution">
    <text evidence="6">The sequence shown here is derived from an EMBL/GenBank/DDBJ whole genome shotgun (WGS) entry which is preliminary data.</text>
</comment>
<evidence type="ECO:0000259" key="5">
    <source>
        <dbReference type="PROSITE" id="PS51384"/>
    </source>
</evidence>
<dbReference type="RefSeq" id="WP_189689727.1">
    <property type="nucleotide sequence ID" value="NZ_BMYK01000023.1"/>
</dbReference>
<dbReference type="InterPro" id="IPR006058">
    <property type="entry name" value="2Fe2S_fd_BS"/>
</dbReference>
<dbReference type="SUPFAM" id="SSF54292">
    <property type="entry name" value="2Fe-2S ferredoxin-like"/>
    <property type="match status" value="1"/>
</dbReference>
<dbReference type="CDD" id="cd06189">
    <property type="entry name" value="flavin_oxioreductase"/>
    <property type="match status" value="1"/>
</dbReference>
<feature type="domain" description="FAD-binding FR-type" evidence="5">
    <location>
        <begin position="97"/>
        <end position="196"/>
    </location>
</feature>
<dbReference type="PANTHER" id="PTHR47354:SF5">
    <property type="entry name" value="PROTEIN RFBI"/>
    <property type="match status" value="1"/>
</dbReference>
<dbReference type="InterPro" id="IPR036010">
    <property type="entry name" value="2Fe-2S_ferredoxin-like_sf"/>
</dbReference>
<sequence>MEHRVHWLEGDTTFAVASGETVLDAALRQQVALPHDCRFGGCGTCRVKLVEGRVHYEEQPFALGDEDMARGEAIACQARPCSDLVLSVAPPLRCSPPTRARAVVKDVAALAHDVVHLQLSLPDEPQLVYQAGQYMNVLLGDDRHRSFSMASKPGSGLVDFHVRRIAGGRFTDRALAALRPGDVLDVEVPLGQFRYHREDERPIAMLATGTGLAPLKAMLEALMDDADCPPVSLYWGMRDQGGLYLHDRIPSWAERLYDFRYVPVLSRPGAGWSGRTGYVHQALLEDQPDLSEHAVYLCGSPNMVADARSAAIAHGADPQYVYADAFTFQENTR</sequence>
<evidence type="ECO:0000256" key="2">
    <source>
        <dbReference type="ARBA" id="ARBA00022714"/>
    </source>
</evidence>
<dbReference type="InterPro" id="IPR001041">
    <property type="entry name" value="2Fe-2S_ferredoxin-type"/>
</dbReference>
<dbReference type="InterPro" id="IPR012675">
    <property type="entry name" value="Beta-grasp_dom_sf"/>
</dbReference>
<dbReference type="Proteomes" id="UP000626210">
    <property type="component" value="Unassembled WGS sequence"/>
</dbReference>